<gene>
    <name evidence="2" type="ORF">CSKR_203383</name>
</gene>
<dbReference type="OrthoDB" id="10543289at2759"/>
<organism evidence="2 3">
    <name type="scientific">Clonorchis sinensis</name>
    <name type="common">Chinese liver fluke</name>
    <dbReference type="NCBI Taxonomy" id="79923"/>
    <lineage>
        <taxon>Eukaryota</taxon>
        <taxon>Metazoa</taxon>
        <taxon>Spiralia</taxon>
        <taxon>Lophotrochozoa</taxon>
        <taxon>Platyhelminthes</taxon>
        <taxon>Trematoda</taxon>
        <taxon>Digenea</taxon>
        <taxon>Opisthorchiida</taxon>
        <taxon>Opisthorchiata</taxon>
        <taxon>Opisthorchiidae</taxon>
        <taxon>Clonorchis</taxon>
    </lineage>
</organism>
<proteinExistence type="predicted"/>
<dbReference type="Proteomes" id="UP000286415">
    <property type="component" value="Unassembled WGS sequence"/>
</dbReference>
<feature type="region of interest" description="Disordered" evidence="1">
    <location>
        <begin position="1"/>
        <end position="20"/>
    </location>
</feature>
<accession>A0A8T1MAN9</accession>
<evidence type="ECO:0000256" key="1">
    <source>
        <dbReference type="SAM" id="MobiDB-lite"/>
    </source>
</evidence>
<dbReference type="AlphaFoldDB" id="A0A8T1MAN9"/>
<comment type="caution">
    <text evidence="2">The sequence shown here is derived from an EMBL/GenBank/DDBJ whole genome shotgun (WGS) entry which is preliminary data.</text>
</comment>
<reference evidence="2 3" key="2">
    <citation type="journal article" date="2021" name="Genomics">
        <title>High-quality reference genome for Clonorchis sinensis.</title>
        <authorList>
            <person name="Young N.D."/>
            <person name="Stroehlein A.J."/>
            <person name="Kinkar L."/>
            <person name="Wang T."/>
            <person name="Sohn W.M."/>
            <person name="Chang B.C.H."/>
            <person name="Kaur P."/>
            <person name="Weisz D."/>
            <person name="Dudchenko O."/>
            <person name="Aiden E.L."/>
            <person name="Korhonen P.K."/>
            <person name="Gasser R.B."/>
        </authorList>
    </citation>
    <scope>NUCLEOTIDE SEQUENCE [LARGE SCALE GENOMIC DNA]</scope>
    <source>
        <strain evidence="2">Cs-k2</strain>
    </source>
</reference>
<evidence type="ECO:0000313" key="2">
    <source>
        <dbReference type="EMBL" id="KAG5446079.1"/>
    </source>
</evidence>
<evidence type="ECO:0000313" key="3">
    <source>
        <dbReference type="Proteomes" id="UP000286415"/>
    </source>
</evidence>
<protein>
    <submittedName>
        <fullName evidence="2">Uncharacterized protein</fullName>
    </submittedName>
</protein>
<keyword evidence="3" id="KW-1185">Reference proteome</keyword>
<sequence>MQRQLTKKPLPSTPPSDALLSISSTHMINKPINPPILQTTSASMNEAHRCPGANHRPPCPTADSITYAVVPKPVAPSTASTCVETPIVPFNSQCYLITPSTEPTPNYSALSSFIALQYPESSTAPTNGLPAFPPVKTVNAPISPVELSPGPEASDVARLPARTMIEPDVDSTCARRRPPDLQSLRVSPPPKYTFGLKHLLSMPRYVTHPRESVPCSSQDKCTLLRPLHNYMTNTSNHTYRKLSETSHPQIPAASPDPYVPSPSTSVLTVDHFRMLPIPHTRRLCLHYINLHI</sequence>
<reference evidence="2 3" key="1">
    <citation type="journal article" date="2018" name="Biotechnol. Adv.">
        <title>Improved genomic resources and new bioinformatic workflow for the carcinogenic parasite Clonorchis sinensis: Biotechnological implications.</title>
        <authorList>
            <person name="Wang D."/>
            <person name="Korhonen P.K."/>
            <person name="Gasser R.B."/>
            <person name="Young N.D."/>
        </authorList>
    </citation>
    <scope>NUCLEOTIDE SEQUENCE [LARGE SCALE GENOMIC DNA]</scope>
    <source>
        <strain evidence="2">Cs-k2</strain>
    </source>
</reference>
<dbReference type="EMBL" id="NIRI02000056">
    <property type="protein sequence ID" value="KAG5446079.1"/>
    <property type="molecule type" value="Genomic_DNA"/>
</dbReference>
<name>A0A8T1MAN9_CLOSI</name>